<organism evidence="1 2">
    <name type="scientific">Rhizobium leguminosarum bv. trifolii WSM597</name>
    <dbReference type="NCBI Taxonomy" id="754764"/>
    <lineage>
        <taxon>Bacteria</taxon>
        <taxon>Pseudomonadati</taxon>
        <taxon>Pseudomonadota</taxon>
        <taxon>Alphaproteobacteria</taxon>
        <taxon>Hyphomicrobiales</taxon>
        <taxon>Rhizobiaceae</taxon>
        <taxon>Rhizobium/Agrobacterium group</taxon>
        <taxon>Rhizobium</taxon>
    </lineage>
</organism>
<dbReference type="Proteomes" id="UP000005092">
    <property type="component" value="Unassembled WGS sequence"/>
</dbReference>
<dbReference type="SUPFAM" id="SSF55298">
    <property type="entry name" value="YjgF-like"/>
    <property type="match status" value="1"/>
</dbReference>
<dbReference type="HOGENOM" id="CLU_3416010_0_0_5"/>
<dbReference type="AlphaFoldDB" id="I9XF53"/>
<dbReference type="InterPro" id="IPR035959">
    <property type="entry name" value="RutC-like_sf"/>
</dbReference>
<sequence length="26" mass="2716">GRVVLGVASLPLGVPIELELIVEVED</sequence>
<gene>
    <name evidence="1" type="ORF">Rleg9DRAFT_6771</name>
</gene>
<feature type="non-terminal residue" evidence="1">
    <location>
        <position position="1"/>
    </location>
</feature>
<accession>I9XF53</accession>
<protein>
    <submittedName>
        <fullName evidence="1">Uncharacterized protein</fullName>
    </submittedName>
</protein>
<proteinExistence type="predicted"/>
<reference evidence="1 2" key="1">
    <citation type="submission" date="2012-02" db="EMBL/GenBank/DDBJ databases">
        <title>Improved High-Quality Draft Sequence of Rhizobium leguminosarum bv. trifolii WSM597.</title>
        <authorList>
            <consortium name="US DOE Joint Genome Institute"/>
            <person name="Lucas S."/>
            <person name="Han J."/>
            <person name="Lapidus A."/>
            <person name="Cheng J.-F."/>
            <person name="Goodwin L."/>
            <person name="Pitluck S."/>
            <person name="Peters L."/>
            <person name="Ovchinnikova G."/>
            <person name="Held B."/>
            <person name="Detter J.C."/>
            <person name="Han C."/>
            <person name="Tapia R."/>
            <person name="Land M."/>
            <person name="Hauser L."/>
            <person name="Kyrpides N."/>
            <person name="Ivanova N."/>
            <person name="Pagani I."/>
            <person name="Brau L."/>
            <person name="Yates R."/>
            <person name="O'Hara G."/>
            <person name="Rui T."/>
            <person name="Howieson J."/>
            <person name="Reeve W."/>
            <person name="Woyke T."/>
        </authorList>
    </citation>
    <scope>NUCLEOTIDE SEQUENCE [LARGE SCALE GENOMIC DNA]</scope>
    <source>
        <strain evidence="1 2">WSM597</strain>
    </source>
</reference>
<dbReference type="EMBL" id="JH719381">
    <property type="protein sequence ID" value="EJB07751.1"/>
    <property type="molecule type" value="Genomic_DNA"/>
</dbReference>
<evidence type="ECO:0000313" key="1">
    <source>
        <dbReference type="EMBL" id="EJB07751.1"/>
    </source>
</evidence>
<name>I9XF53_RHILT</name>
<evidence type="ECO:0000313" key="2">
    <source>
        <dbReference type="Proteomes" id="UP000005092"/>
    </source>
</evidence>